<keyword evidence="3" id="KW-1185">Reference proteome</keyword>
<organism evidence="2 3">
    <name type="scientific">Methylobacterium currus</name>
    <dbReference type="NCBI Taxonomy" id="2051553"/>
    <lineage>
        <taxon>Bacteria</taxon>
        <taxon>Pseudomonadati</taxon>
        <taxon>Pseudomonadota</taxon>
        <taxon>Alphaproteobacteria</taxon>
        <taxon>Hyphomicrobiales</taxon>
        <taxon>Methylobacteriaceae</taxon>
        <taxon>Methylobacterium</taxon>
    </lineage>
</organism>
<gene>
    <name evidence="2" type="ORF">DA075_19215</name>
</gene>
<sequence length="60" mass="7089">MLGYPLDQLYEEVAFLAYHFHWPLDQLVALEHAERRKWVSEVSRMNERSIAEAKASLELT</sequence>
<dbReference type="InterPro" id="IPR046648">
    <property type="entry name" value="DUF6760"/>
</dbReference>
<feature type="domain" description="DUF6760" evidence="1">
    <location>
        <begin position="7"/>
        <end position="50"/>
    </location>
</feature>
<dbReference type="Pfam" id="PF20546">
    <property type="entry name" value="DUF6760"/>
    <property type="match status" value="1"/>
</dbReference>
<evidence type="ECO:0000313" key="3">
    <source>
        <dbReference type="Proteomes" id="UP000244755"/>
    </source>
</evidence>
<dbReference type="AlphaFoldDB" id="A0A2R4WTU2"/>
<proteinExistence type="predicted"/>
<name>A0A2R4WTU2_9HYPH</name>
<dbReference type="EMBL" id="CP028843">
    <property type="protein sequence ID" value="AWB24964.1"/>
    <property type="molecule type" value="Genomic_DNA"/>
</dbReference>
<dbReference type="Proteomes" id="UP000244755">
    <property type="component" value="Chromosome 1"/>
</dbReference>
<dbReference type="KEGG" id="mee:DA075_19215"/>
<evidence type="ECO:0000313" key="2">
    <source>
        <dbReference type="EMBL" id="AWB24964.1"/>
    </source>
</evidence>
<evidence type="ECO:0000259" key="1">
    <source>
        <dbReference type="Pfam" id="PF20546"/>
    </source>
</evidence>
<dbReference type="OrthoDB" id="8481518at2"/>
<reference evidence="2 3" key="1">
    <citation type="submission" date="2018-04" db="EMBL/GenBank/DDBJ databases">
        <title>Methylobacterium sp. PR1016A genome.</title>
        <authorList>
            <person name="Park W."/>
        </authorList>
    </citation>
    <scope>NUCLEOTIDE SEQUENCE [LARGE SCALE GENOMIC DNA]</scope>
    <source>
        <strain evidence="2 3">PR1016A</strain>
    </source>
</reference>
<accession>A0A2R4WTU2</accession>
<protein>
    <recommendedName>
        <fullName evidence="1">DUF6760 domain-containing protein</fullName>
    </recommendedName>
</protein>